<evidence type="ECO:0000313" key="5">
    <source>
        <dbReference type="EMBL" id="QDV28252.1"/>
    </source>
</evidence>
<evidence type="ECO:0000256" key="2">
    <source>
        <dbReference type="ARBA" id="ARBA00022840"/>
    </source>
</evidence>
<evidence type="ECO:0000259" key="4">
    <source>
        <dbReference type="SMART" id="SM00382"/>
    </source>
</evidence>
<evidence type="ECO:0000256" key="3">
    <source>
        <dbReference type="SAM" id="MobiDB-lite"/>
    </source>
</evidence>
<keyword evidence="6" id="KW-1185">Reference proteome</keyword>
<dbReference type="AlphaFoldDB" id="A0A518GI41"/>
<name>A0A518GI41_9PLAN</name>
<proteinExistence type="predicted"/>
<accession>A0A518GI41</accession>
<dbReference type="InterPro" id="IPR003593">
    <property type="entry name" value="AAA+_ATPase"/>
</dbReference>
<dbReference type="GO" id="GO:0022857">
    <property type="term" value="F:transmembrane transporter activity"/>
    <property type="evidence" value="ECO:0007669"/>
    <property type="project" value="TreeGrafter"/>
</dbReference>
<dbReference type="SMART" id="SM00382">
    <property type="entry name" value="AAA"/>
    <property type="match status" value="1"/>
</dbReference>
<dbReference type="InterPro" id="IPR027417">
    <property type="entry name" value="P-loop_NTPase"/>
</dbReference>
<organism evidence="5 6">
    <name type="scientific">Planctopirus ephydatiae</name>
    <dbReference type="NCBI Taxonomy" id="2528019"/>
    <lineage>
        <taxon>Bacteria</taxon>
        <taxon>Pseudomonadati</taxon>
        <taxon>Planctomycetota</taxon>
        <taxon>Planctomycetia</taxon>
        <taxon>Planctomycetales</taxon>
        <taxon>Planctomycetaceae</taxon>
        <taxon>Planctopirus</taxon>
    </lineage>
</organism>
<dbReference type="KEGG" id="peh:Spb1_01150"/>
<sequence length="296" mass="31677">MLLNICYHIAPKTPTVQASMVCDHFGLTLDGQQQVIARDLELPVTSGNLIAFIGPSGSGKSSLMRAVAAELNSSGYGEVLWLDHLPQVSSLVADALALPPLDAFRLLAQCGLAEPQLLLRTPDELSDGQRFRFRLAQSVAESLRRQSQRASQGTWIVADEFTSPLDRTLAKVIARNWHSLLRQHRLGGLVATTHTDILDDLEPDLIVTCSHDAPPQLSGPAASPTFSSATWSAQQTLPEADAPTPAVKKKKSASSTSWPSPPERNATGRILLGGITARTPSASSASSRFSGISTNR</sequence>
<keyword evidence="2 5" id="KW-0067">ATP-binding</keyword>
<gene>
    <name evidence="5" type="primary">phnT</name>
    <name evidence="5" type="ORF">Spb1_01150</name>
</gene>
<protein>
    <submittedName>
        <fullName evidence="5">2-aminoethylphosphonate import ATP-binding protein PhnT</fullName>
    </submittedName>
</protein>
<reference evidence="5 6" key="1">
    <citation type="submission" date="2019-02" db="EMBL/GenBank/DDBJ databases">
        <title>Deep-cultivation of Planctomycetes and their phenomic and genomic characterization uncovers novel biology.</title>
        <authorList>
            <person name="Wiegand S."/>
            <person name="Jogler M."/>
            <person name="Boedeker C."/>
            <person name="Pinto D."/>
            <person name="Vollmers J."/>
            <person name="Rivas-Marin E."/>
            <person name="Kohn T."/>
            <person name="Peeters S.H."/>
            <person name="Heuer A."/>
            <person name="Rast P."/>
            <person name="Oberbeckmann S."/>
            <person name="Bunk B."/>
            <person name="Jeske O."/>
            <person name="Meyerdierks A."/>
            <person name="Storesund J.E."/>
            <person name="Kallscheuer N."/>
            <person name="Luecker S."/>
            <person name="Lage O.M."/>
            <person name="Pohl T."/>
            <person name="Merkel B.J."/>
            <person name="Hornburger P."/>
            <person name="Mueller R.-W."/>
            <person name="Bruemmer F."/>
            <person name="Labrenz M."/>
            <person name="Spormann A.M."/>
            <person name="Op den Camp H."/>
            <person name="Overmann J."/>
            <person name="Amann R."/>
            <person name="Jetten M.S.M."/>
            <person name="Mascher T."/>
            <person name="Medema M.H."/>
            <person name="Devos D.P."/>
            <person name="Kaster A.-K."/>
            <person name="Ovreas L."/>
            <person name="Rohde M."/>
            <person name="Galperin M.Y."/>
            <person name="Jogler C."/>
        </authorList>
    </citation>
    <scope>NUCLEOTIDE SEQUENCE [LARGE SCALE GENOMIC DNA]</scope>
    <source>
        <strain evidence="5 6">Spb1</strain>
    </source>
</reference>
<keyword evidence="1" id="KW-0547">Nucleotide-binding</keyword>
<feature type="region of interest" description="Disordered" evidence="3">
    <location>
        <begin position="212"/>
        <end position="296"/>
    </location>
</feature>
<dbReference type="Pfam" id="PF00005">
    <property type="entry name" value="ABC_tran"/>
    <property type="match status" value="1"/>
</dbReference>
<feature type="compositionally biased region" description="Polar residues" evidence="3">
    <location>
        <begin position="224"/>
        <end position="237"/>
    </location>
</feature>
<evidence type="ECO:0000313" key="6">
    <source>
        <dbReference type="Proteomes" id="UP000315349"/>
    </source>
</evidence>
<dbReference type="Gene3D" id="3.40.50.300">
    <property type="entry name" value="P-loop containing nucleotide triphosphate hydrolases"/>
    <property type="match status" value="2"/>
</dbReference>
<dbReference type="InterPro" id="IPR003439">
    <property type="entry name" value="ABC_transporter-like_ATP-bd"/>
</dbReference>
<dbReference type="RefSeq" id="WP_186377710.1">
    <property type="nucleotide sequence ID" value="NZ_CP036299.1"/>
</dbReference>
<evidence type="ECO:0000256" key="1">
    <source>
        <dbReference type="ARBA" id="ARBA00022741"/>
    </source>
</evidence>
<feature type="domain" description="AAA+ ATPase" evidence="4">
    <location>
        <begin position="46"/>
        <end position="217"/>
    </location>
</feature>
<dbReference type="InterPro" id="IPR015854">
    <property type="entry name" value="ABC_transpr_LolD-like"/>
</dbReference>
<dbReference type="Proteomes" id="UP000315349">
    <property type="component" value="Chromosome"/>
</dbReference>
<dbReference type="PANTHER" id="PTHR24220">
    <property type="entry name" value="IMPORT ATP-BINDING PROTEIN"/>
    <property type="match status" value="1"/>
</dbReference>
<dbReference type="EMBL" id="CP036299">
    <property type="protein sequence ID" value="QDV28252.1"/>
    <property type="molecule type" value="Genomic_DNA"/>
</dbReference>
<dbReference type="GO" id="GO:0005886">
    <property type="term" value="C:plasma membrane"/>
    <property type="evidence" value="ECO:0007669"/>
    <property type="project" value="TreeGrafter"/>
</dbReference>
<dbReference type="GO" id="GO:0005524">
    <property type="term" value="F:ATP binding"/>
    <property type="evidence" value="ECO:0007669"/>
    <property type="project" value="UniProtKB-KW"/>
</dbReference>
<dbReference type="PANTHER" id="PTHR24220:SF612">
    <property type="entry name" value="FE(3+) IONS IMPORT ATP-BINDING PROTEIN FBPC"/>
    <property type="match status" value="1"/>
</dbReference>
<dbReference type="SUPFAM" id="SSF52540">
    <property type="entry name" value="P-loop containing nucleoside triphosphate hydrolases"/>
    <property type="match status" value="1"/>
</dbReference>
<dbReference type="GO" id="GO:0016887">
    <property type="term" value="F:ATP hydrolysis activity"/>
    <property type="evidence" value="ECO:0007669"/>
    <property type="project" value="InterPro"/>
</dbReference>